<sequence>MNRQRYREAYLRSFEPFLKEYDSLLRYILVEAQHFKEKNVTSKMLQTALQEIERLENQLEEKKDFVDRDTFNQSIEKVKTDHENRYEETFRELEKTKSELFEAQINLHNVKLRLARYSEPVCVIENQLQEKEKRLDEVLQCLQQTQEKLILAEEERTDAISRLAALEAHLNKNDMERANQTQELKSCQNRSKALQEQLRSALEHAQESVSVAERALLEKQEVQLRCQLLENEVVELRTSLEAVVEEAAQHTANEVEKFREKGNQHIKELIKQLGQLQQALQQQQSHAAHLSEENSRLREETGRLQKRQADLRVNRDPAFQALSQTLMQAERMCQKHRLAAESLQDKLLHQEKQSAFKIKQRELEIQRLQCLLQEAEKRADQLQQSVVETEGETVELRRKVFTLEAECITLRRRHPAEVTALTEALDQEKIVYNMKLQQMEDSFEKKLMNAQALLRAQQAVNDKYALKVILLIWQFHHE</sequence>
<gene>
    <name evidence="1" type="ORF">HPB50_009446</name>
</gene>
<dbReference type="EMBL" id="CM023483">
    <property type="protein sequence ID" value="KAH6935765.1"/>
    <property type="molecule type" value="Genomic_DNA"/>
</dbReference>
<accession>A0ACB7SMF1</accession>
<keyword evidence="2" id="KW-1185">Reference proteome</keyword>
<name>A0ACB7SMF1_HYAAI</name>
<dbReference type="Proteomes" id="UP000821845">
    <property type="component" value="Chromosome 3"/>
</dbReference>
<evidence type="ECO:0000313" key="2">
    <source>
        <dbReference type="Proteomes" id="UP000821845"/>
    </source>
</evidence>
<reference evidence="1" key="1">
    <citation type="submission" date="2020-05" db="EMBL/GenBank/DDBJ databases">
        <title>Large-scale comparative analyses of tick genomes elucidate their genetic diversity and vector capacities.</title>
        <authorList>
            <person name="Jia N."/>
            <person name="Wang J."/>
            <person name="Shi W."/>
            <person name="Du L."/>
            <person name="Sun Y."/>
            <person name="Zhan W."/>
            <person name="Jiang J."/>
            <person name="Wang Q."/>
            <person name="Zhang B."/>
            <person name="Ji P."/>
            <person name="Sakyi L.B."/>
            <person name="Cui X."/>
            <person name="Yuan T."/>
            <person name="Jiang B."/>
            <person name="Yang W."/>
            <person name="Lam T.T.-Y."/>
            <person name="Chang Q."/>
            <person name="Ding S."/>
            <person name="Wang X."/>
            <person name="Zhu J."/>
            <person name="Ruan X."/>
            <person name="Zhao L."/>
            <person name="Wei J."/>
            <person name="Que T."/>
            <person name="Du C."/>
            <person name="Cheng J."/>
            <person name="Dai P."/>
            <person name="Han X."/>
            <person name="Huang E."/>
            <person name="Gao Y."/>
            <person name="Liu J."/>
            <person name="Shao H."/>
            <person name="Ye R."/>
            <person name="Li L."/>
            <person name="Wei W."/>
            <person name="Wang X."/>
            <person name="Wang C."/>
            <person name="Yang T."/>
            <person name="Huo Q."/>
            <person name="Li W."/>
            <person name="Guo W."/>
            <person name="Chen H."/>
            <person name="Zhou L."/>
            <person name="Ni X."/>
            <person name="Tian J."/>
            <person name="Zhou Y."/>
            <person name="Sheng Y."/>
            <person name="Liu T."/>
            <person name="Pan Y."/>
            <person name="Xia L."/>
            <person name="Li J."/>
            <person name="Zhao F."/>
            <person name="Cao W."/>
        </authorList>
    </citation>
    <scope>NUCLEOTIDE SEQUENCE</scope>
    <source>
        <strain evidence="1">Hyas-2018</strain>
    </source>
</reference>
<protein>
    <submittedName>
        <fullName evidence="1">Uncharacterized protein</fullName>
    </submittedName>
</protein>
<comment type="caution">
    <text evidence="1">The sequence shown here is derived from an EMBL/GenBank/DDBJ whole genome shotgun (WGS) entry which is preliminary data.</text>
</comment>
<organism evidence="1 2">
    <name type="scientific">Hyalomma asiaticum</name>
    <name type="common">Tick</name>
    <dbReference type="NCBI Taxonomy" id="266040"/>
    <lineage>
        <taxon>Eukaryota</taxon>
        <taxon>Metazoa</taxon>
        <taxon>Ecdysozoa</taxon>
        <taxon>Arthropoda</taxon>
        <taxon>Chelicerata</taxon>
        <taxon>Arachnida</taxon>
        <taxon>Acari</taxon>
        <taxon>Parasitiformes</taxon>
        <taxon>Ixodida</taxon>
        <taxon>Ixodoidea</taxon>
        <taxon>Ixodidae</taxon>
        <taxon>Hyalomminae</taxon>
        <taxon>Hyalomma</taxon>
    </lineage>
</organism>
<evidence type="ECO:0000313" key="1">
    <source>
        <dbReference type="EMBL" id="KAH6935765.1"/>
    </source>
</evidence>
<proteinExistence type="predicted"/>